<evidence type="ECO:0000313" key="2">
    <source>
        <dbReference type="Proteomes" id="UP000799118"/>
    </source>
</evidence>
<dbReference type="OrthoDB" id="3199698at2759"/>
<name>A0A6A4GIT4_9AGAR</name>
<reference evidence="1" key="1">
    <citation type="journal article" date="2019" name="Environ. Microbiol.">
        <title>Fungal ecological strategies reflected in gene transcription - a case study of two litter decomposers.</title>
        <authorList>
            <person name="Barbi F."/>
            <person name="Kohler A."/>
            <person name="Barry K."/>
            <person name="Baskaran P."/>
            <person name="Daum C."/>
            <person name="Fauchery L."/>
            <person name="Ihrmark K."/>
            <person name="Kuo A."/>
            <person name="LaButti K."/>
            <person name="Lipzen A."/>
            <person name="Morin E."/>
            <person name="Grigoriev I.V."/>
            <person name="Henrissat B."/>
            <person name="Lindahl B."/>
            <person name="Martin F."/>
        </authorList>
    </citation>
    <scope>NUCLEOTIDE SEQUENCE</scope>
    <source>
        <strain evidence="1">JB14</strain>
    </source>
</reference>
<accession>A0A6A4GIT4</accession>
<organism evidence="1 2">
    <name type="scientific">Gymnopus androsaceus JB14</name>
    <dbReference type="NCBI Taxonomy" id="1447944"/>
    <lineage>
        <taxon>Eukaryota</taxon>
        <taxon>Fungi</taxon>
        <taxon>Dikarya</taxon>
        <taxon>Basidiomycota</taxon>
        <taxon>Agaricomycotina</taxon>
        <taxon>Agaricomycetes</taxon>
        <taxon>Agaricomycetidae</taxon>
        <taxon>Agaricales</taxon>
        <taxon>Marasmiineae</taxon>
        <taxon>Omphalotaceae</taxon>
        <taxon>Gymnopus</taxon>
    </lineage>
</organism>
<keyword evidence="2" id="KW-1185">Reference proteome</keyword>
<evidence type="ECO:0000313" key="1">
    <source>
        <dbReference type="EMBL" id="KAE9385579.1"/>
    </source>
</evidence>
<protein>
    <submittedName>
        <fullName evidence="1">Uncharacterized protein</fullName>
    </submittedName>
</protein>
<dbReference type="Proteomes" id="UP000799118">
    <property type="component" value="Unassembled WGS sequence"/>
</dbReference>
<dbReference type="EMBL" id="ML769967">
    <property type="protein sequence ID" value="KAE9385579.1"/>
    <property type="molecule type" value="Genomic_DNA"/>
</dbReference>
<gene>
    <name evidence="1" type="ORF">BT96DRAFT_1006911</name>
</gene>
<dbReference type="AlphaFoldDB" id="A0A6A4GIT4"/>
<proteinExistence type="predicted"/>
<sequence length="104" mass="11837">MLVDWTFEYLIIEHGKSRANEIMDDIDHRIALTPAFPGLQHFPHGCRFKQWTGDDSKALMKMCLSTSSSGVECTAQQEDSLVDDSKIIQSSQAEEISIEDDPWY</sequence>